<gene>
    <name evidence="2" type="ORF">NDU88_004611</name>
</gene>
<comment type="caution">
    <text evidence="2">The sequence shown here is derived from an EMBL/GenBank/DDBJ whole genome shotgun (WGS) entry which is preliminary data.</text>
</comment>
<dbReference type="Proteomes" id="UP001066276">
    <property type="component" value="Chromosome 4_1"/>
</dbReference>
<protein>
    <submittedName>
        <fullName evidence="2">Uncharacterized protein</fullName>
    </submittedName>
</protein>
<feature type="compositionally biased region" description="Low complexity" evidence="1">
    <location>
        <begin position="35"/>
        <end position="46"/>
    </location>
</feature>
<name>A0AAV7T8V7_PLEWA</name>
<proteinExistence type="predicted"/>
<evidence type="ECO:0000313" key="3">
    <source>
        <dbReference type="Proteomes" id="UP001066276"/>
    </source>
</evidence>
<keyword evidence="3" id="KW-1185">Reference proteome</keyword>
<feature type="region of interest" description="Disordered" evidence="1">
    <location>
        <begin position="30"/>
        <end position="50"/>
    </location>
</feature>
<evidence type="ECO:0000313" key="2">
    <source>
        <dbReference type="EMBL" id="KAJ1172769.1"/>
    </source>
</evidence>
<dbReference type="AlphaFoldDB" id="A0AAV7T8V7"/>
<sequence>MQRPESQNVPLYYPGGALILTPTHVCQEIKAPRQSSTMSRASTSTSGPPLHDAGHVQSLTPDTQVVSLGTGHLCVSGRLLLQNSVDPRAGSKDQTVPCRPQPTERNSRGRRYRSSCPRHKRSAVWRLSARSVPIPTPLRGAPPLHLLSGTGASKAVVGPARYAVICYQSMHGRAGQHLAQPAHTMKATAGRHSDWDRAGPSHEGLHYVSSAIIVPREKVPPLAGIELRQTQERPIPI</sequence>
<accession>A0AAV7T8V7</accession>
<reference evidence="2" key="1">
    <citation type="journal article" date="2022" name="bioRxiv">
        <title>Sequencing and chromosome-scale assembly of the giantPleurodeles waltlgenome.</title>
        <authorList>
            <person name="Brown T."/>
            <person name="Elewa A."/>
            <person name="Iarovenko S."/>
            <person name="Subramanian E."/>
            <person name="Araus A.J."/>
            <person name="Petzold A."/>
            <person name="Susuki M."/>
            <person name="Suzuki K.-i.T."/>
            <person name="Hayashi T."/>
            <person name="Toyoda A."/>
            <person name="Oliveira C."/>
            <person name="Osipova E."/>
            <person name="Leigh N.D."/>
            <person name="Simon A."/>
            <person name="Yun M.H."/>
        </authorList>
    </citation>
    <scope>NUCLEOTIDE SEQUENCE</scope>
    <source>
        <strain evidence="2">20211129_DDA</strain>
        <tissue evidence="2">Liver</tissue>
    </source>
</reference>
<evidence type="ECO:0000256" key="1">
    <source>
        <dbReference type="SAM" id="MobiDB-lite"/>
    </source>
</evidence>
<feature type="region of interest" description="Disordered" evidence="1">
    <location>
        <begin position="85"/>
        <end position="117"/>
    </location>
</feature>
<feature type="compositionally biased region" description="Basic residues" evidence="1">
    <location>
        <begin position="108"/>
        <end position="117"/>
    </location>
</feature>
<dbReference type="EMBL" id="JANPWB010000007">
    <property type="protein sequence ID" value="KAJ1172769.1"/>
    <property type="molecule type" value="Genomic_DNA"/>
</dbReference>
<organism evidence="2 3">
    <name type="scientific">Pleurodeles waltl</name>
    <name type="common">Iberian ribbed newt</name>
    <dbReference type="NCBI Taxonomy" id="8319"/>
    <lineage>
        <taxon>Eukaryota</taxon>
        <taxon>Metazoa</taxon>
        <taxon>Chordata</taxon>
        <taxon>Craniata</taxon>
        <taxon>Vertebrata</taxon>
        <taxon>Euteleostomi</taxon>
        <taxon>Amphibia</taxon>
        <taxon>Batrachia</taxon>
        <taxon>Caudata</taxon>
        <taxon>Salamandroidea</taxon>
        <taxon>Salamandridae</taxon>
        <taxon>Pleurodelinae</taxon>
        <taxon>Pleurodeles</taxon>
    </lineage>
</organism>